<protein>
    <submittedName>
        <fullName evidence="2">Uncharacterized protein</fullName>
    </submittedName>
</protein>
<evidence type="ECO:0000313" key="2">
    <source>
        <dbReference type="EMBL" id="GBP38993.1"/>
    </source>
</evidence>
<feature type="compositionally biased region" description="Low complexity" evidence="1">
    <location>
        <begin position="20"/>
        <end position="31"/>
    </location>
</feature>
<evidence type="ECO:0000313" key="3">
    <source>
        <dbReference type="Proteomes" id="UP000299102"/>
    </source>
</evidence>
<accession>A0A4C1VK70</accession>
<sequence length="86" mass="9138">MGPGSESKTGPGPKFKIGLESTTSVGTGSESKVQLGLESKTRLEIKLTWIDPKEVNYDGHSEIIEILLNAGFLAVMIAHARKSASP</sequence>
<gene>
    <name evidence="2" type="ORF">EVAR_95613_1</name>
</gene>
<reference evidence="2 3" key="1">
    <citation type="journal article" date="2019" name="Commun. Biol.">
        <title>The bagworm genome reveals a unique fibroin gene that provides high tensile strength.</title>
        <authorList>
            <person name="Kono N."/>
            <person name="Nakamura H."/>
            <person name="Ohtoshi R."/>
            <person name="Tomita M."/>
            <person name="Numata K."/>
            <person name="Arakawa K."/>
        </authorList>
    </citation>
    <scope>NUCLEOTIDE SEQUENCE [LARGE SCALE GENOMIC DNA]</scope>
</reference>
<dbReference type="Proteomes" id="UP000299102">
    <property type="component" value="Unassembled WGS sequence"/>
</dbReference>
<dbReference type="AlphaFoldDB" id="A0A4C1VK70"/>
<dbReference type="EMBL" id="BGZK01000357">
    <property type="protein sequence ID" value="GBP38993.1"/>
    <property type="molecule type" value="Genomic_DNA"/>
</dbReference>
<comment type="caution">
    <text evidence="2">The sequence shown here is derived from an EMBL/GenBank/DDBJ whole genome shotgun (WGS) entry which is preliminary data.</text>
</comment>
<proteinExistence type="predicted"/>
<feature type="region of interest" description="Disordered" evidence="1">
    <location>
        <begin position="1"/>
        <end position="32"/>
    </location>
</feature>
<evidence type="ECO:0000256" key="1">
    <source>
        <dbReference type="SAM" id="MobiDB-lite"/>
    </source>
</evidence>
<name>A0A4C1VK70_EUMVA</name>
<keyword evidence="3" id="KW-1185">Reference proteome</keyword>
<organism evidence="2 3">
    <name type="scientific">Eumeta variegata</name>
    <name type="common">Bagworm moth</name>
    <name type="synonym">Eumeta japonica</name>
    <dbReference type="NCBI Taxonomy" id="151549"/>
    <lineage>
        <taxon>Eukaryota</taxon>
        <taxon>Metazoa</taxon>
        <taxon>Ecdysozoa</taxon>
        <taxon>Arthropoda</taxon>
        <taxon>Hexapoda</taxon>
        <taxon>Insecta</taxon>
        <taxon>Pterygota</taxon>
        <taxon>Neoptera</taxon>
        <taxon>Endopterygota</taxon>
        <taxon>Lepidoptera</taxon>
        <taxon>Glossata</taxon>
        <taxon>Ditrysia</taxon>
        <taxon>Tineoidea</taxon>
        <taxon>Psychidae</taxon>
        <taxon>Oiketicinae</taxon>
        <taxon>Eumeta</taxon>
    </lineage>
</organism>